<dbReference type="InterPro" id="IPR052240">
    <property type="entry name" value="SAP_domain_ribonucleoprotein"/>
</dbReference>
<dbReference type="InterPro" id="IPR003034">
    <property type="entry name" value="SAP_dom"/>
</dbReference>
<name>A0ABR4PPU1_9HELO</name>
<dbReference type="PANTHER" id="PTHR46551:SF1">
    <property type="entry name" value="SAP DOMAIN-CONTAINING RIBONUCLEOPROTEIN"/>
    <property type="match status" value="1"/>
</dbReference>
<dbReference type="SUPFAM" id="SSF68906">
    <property type="entry name" value="SAP domain"/>
    <property type="match status" value="1"/>
</dbReference>
<dbReference type="Proteomes" id="UP001629113">
    <property type="component" value="Unassembled WGS sequence"/>
</dbReference>
<sequence>MTDYSQLKVPELKKLLQEASLPLSGNKADLISRLQENDEKKAGGAPAPAAAEDEIDWDEDESKATTAPAAAAIAAGGQGQVANPVAVPNQQVDTDPSATTDLKVVGGEDAPTAEDGAVASAGTTTENGEPEAPKPDFSIGIQQTDAEKEAEKRAARAKRFGITEDDEAKRLAERAKKFGLENKPEVIKGLDDALPERRPKRVREGKEGGRASKRQTPDRRTEPAKSTNKPAPSKKPLGKIVDDPAEKAKAEARAKRFQQAA</sequence>
<feature type="compositionally biased region" description="Low complexity" evidence="3">
    <location>
        <begin position="64"/>
        <end position="75"/>
    </location>
</feature>
<proteinExistence type="inferred from homology"/>
<dbReference type="Gene3D" id="1.10.720.30">
    <property type="entry name" value="SAP domain"/>
    <property type="match status" value="1"/>
</dbReference>
<feature type="compositionally biased region" description="Basic and acidic residues" evidence="3">
    <location>
        <begin position="240"/>
        <end position="254"/>
    </location>
</feature>
<protein>
    <submittedName>
        <fullName evidence="5">Sap domain-containing protein</fullName>
    </submittedName>
</protein>
<evidence type="ECO:0000256" key="2">
    <source>
        <dbReference type="ARBA" id="ARBA00046328"/>
    </source>
</evidence>
<comment type="caution">
    <text evidence="5">The sequence shown here is derived from an EMBL/GenBank/DDBJ whole genome shotgun (WGS) entry which is preliminary data.</text>
</comment>
<evidence type="ECO:0000259" key="4">
    <source>
        <dbReference type="PROSITE" id="PS50800"/>
    </source>
</evidence>
<feature type="compositionally biased region" description="Basic and acidic residues" evidence="3">
    <location>
        <begin position="145"/>
        <end position="154"/>
    </location>
</feature>
<organism evidence="5 6">
    <name type="scientific">Phlyctema vagabunda</name>
    <dbReference type="NCBI Taxonomy" id="108571"/>
    <lineage>
        <taxon>Eukaryota</taxon>
        <taxon>Fungi</taxon>
        <taxon>Dikarya</taxon>
        <taxon>Ascomycota</taxon>
        <taxon>Pezizomycotina</taxon>
        <taxon>Leotiomycetes</taxon>
        <taxon>Helotiales</taxon>
        <taxon>Dermateaceae</taxon>
        <taxon>Phlyctema</taxon>
    </lineage>
</organism>
<keyword evidence="1" id="KW-0597">Phosphoprotein</keyword>
<dbReference type="InterPro" id="IPR036361">
    <property type="entry name" value="SAP_dom_sf"/>
</dbReference>
<dbReference type="EMBL" id="JBFCZG010000003">
    <property type="protein sequence ID" value="KAL3425213.1"/>
    <property type="molecule type" value="Genomic_DNA"/>
</dbReference>
<gene>
    <name evidence="5" type="ORF">PVAG01_04494</name>
</gene>
<feature type="region of interest" description="Disordered" evidence="3">
    <location>
        <begin position="30"/>
        <end position="261"/>
    </location>
</feature>
<evidence type="ECO:0000256" key="1">
    <source>
        <dbReference type="ARBA" id="ARBA00022553"/>
    </source>
</evidence>
<dbReference type="Pfam" id="PF18592">
    <property type="entry name" value="Tho1_MOS11_C"/>
    <property type="match status" value="1"/>
</dbReference>
<dbReference type="Pfam" id="PF02037">
    <property type="entry name" value="SAP"/>
    <property type="match status" value="1"/>
</dbReference>
<feature type="compositionally biased region" description="Acidic residues" evidence="3">
    <location>
        <begin position="51"/>
        <end position="61"/>
    </location>
</feature>
<feature type="domain" description="SAP" evidence="4">
    <location>
        <begin position="4"/>
        <end position="38"/>
    </location>
</feature>
<comment type="similarity">
    <text evidence="2">Belongs to the SAP domain-containing ribonucleoprotein family.</text>
</comment>
<dbReference type="PANTHER" id="PTHR46551">
    <property type="entry name" value="SAP DOMAIN-CONTAINING RIBONUCLEOPROTEIN"/>
    <property type="match status" value="1"/>
</dbReference>
<reference evidence="5 6" key="1">
    <citation type="submission" date="2024-06" db="EMBL/GenBank/DDBJ databases">
        <title>Complete genome of Phlyctema vagabunda strain 19-DSS-EL-015.</title>
        <authorList>
            <person name="Fiorenzani C."/>
        </authorList>
    </citation>
    <scope>NUCLEOTIDE SEQUENCE [LARGE SCALE GENOMIC DNA]</scope>
    <source>
        <strain evidence="5 6">19-DSS-EL-015</strain>
    </source>
</reference>
<feature type="compositionally biased region" description="Basic and acidic residues" evidence="3">
    <location>
        <begin position="167"/>
        <end position="223"/>
    </location>
</feature>
<accession>A0ABR4PPU1</accession>
<dbReference type="SMART" id="SM00513">
    <property type="entry name" value="SAP"/>
    <property type="match status" value="1"/>
</dbReference>
<evidence type="ECO:0000313" key="5">
    <source>
        <dbReference type="EMBL" id="KAL3425213.1"/>
    </source>
</evidence>
<evidence type="ECO:0000256" key="3">
    <source>
        <dbReference type="SAM" id="MobiDB-lite"/>
    </source>
</evidence>
<evidence type="ECO:0000313" key="6">
    <source>
        <dbReference type="Proteomes" id="UP001629113"/>
    </source>
</evidence>
<dbReference type="InterPro" id="IPR040746">
    <property type="entry name" value="THO1_MOS11_C"/>
</dbReference>
<feature type="compositionally biased region" description="Polar residues" evidence="3">
    <location>
        <begin position="88"/>
        <end position="100"/>
    </location>
</feature>
<dbReference type="PROSITE" id="PS50800">
    <property type="entry name" value="SAP"/>
    <property type="match status" value="1"/>
</dbReference>
<keyword evidence="6" id="KW-1185">Reference proteome</keyword>